<keyword evidence="5 7" id="KW-1133">Transmembrane helix</keyword>
<dbReference type="Pfam" id="PF00528">
    <property type="entry name" value="BPD_transp_1"/>
    <property type="match status" value="1"/>
</dbReference>
<proteinExistence type="inferred from homology"/>
<sequence>MKSRKARLLDYLTSVLFLLPNFLGFLLFTLGPTIASLILSFTDWDLLTPPKWVGLANFIKLLGFHRTAEGWRPNDPYFWYYLWNTIFYMLFIPISMGLSLLMALLFNRKVKGVVVFRTIYFLPSVCSGVAIAILWRWLYNPDFGLINYLLSKIGIKGPNWLASTKWAKPAIALMGLWAGLGGYNTVLYLAALQNVPRDLYEAAQVDGANPWQRFRYVTWPSLSPTTFFIFIMSVIGGFQGGFMQAYLMTQGGPAGSTTTLSYYIYDNAYRWYHMGYASAIAWVLFILVFIVTLINWKYGERIVAYI</sequence>
<dbReference type="GO" id="GO:0055085">
    <property type="term" value="P:transmembrane transport"/>
    <property type="evidence" value="ECO:0007669"/>
    <property type="project" value="InterPro"/>
</dbReference>
<evidence type="ECO:0000256" key="5">
    <source>
        <dbReference type="ARBA" id="ARBA00022989"/>
    </source>
</evidence>
<dbReference type="CDD" id="cd06261">
    <property type="entry name" value="TM_PBP2"/>
    <property type="match status" value="1"/>
</dbReference>
<dbReference type="PANTHER" id="PTHR30193:SF37">
    <property type="entry name" value="INNER MEMBRANE ABC TRANSPORTER PERMEASE PROTEIN YCJO"/>
    <property type="match status" value="1"/>
</dbReference>
<comment type="similarity">
    <text evidence="7">Belongs to the binding-protein-dependent transport system permease family.</text>
</comment>
<comment type="caution">
    <text evidence="9">The sequence shown here is derived from an EMBL/GenBank/DDBJ whole genome shotgun (WGS) entry which is preliminary data.</text>
</comment>
<dbReference type="PANTHER" id="PTHR30193">
    <property type="entry name" value="ABC TRANSPORTER PERMEASE PROTEIN"/>
    <property type="match status" value="1"/>
</dbReference>
<evidence type="ECO:0000256" key="1">
    <source>
        <dbReference type="ARBA" id="ARBA00004651"/>
    </source>
</evidence>
<feature type="transmembrane region" description="Helical" evidence="7">
    <location>
        <begin position="81"/>
        <end position="106"/>
    </location>
</feature>
<dbReference type="InterPro" id="IPR035906">
    <property type="entry name" value="MetI-like_sf"/>
</dbReference>
<dbReference type="EMBL" id="DRBC01000131">
    <property type="protein sequence ID" value="HDN84572.1"/>
    <property type="molecule type" value="Genomic_DNA"/>
</dbReference>
<accession>A0A7V0QRN3</accession>
<dbReference type="SUPFAM" id="SSF161098">
    <property type="entry name" value="MetI-like"/>
    <property type="match status" value="1"/>
</dbReference>
<feature type="transmembrane region" description="Helical" evidence="7">
    <location>
        <begin position="276"/>
        <end position="296"/>
    </location>
</feature>
<evidence type="ECO:0000256" key="2">
    <source>
        <dbReference type="ARBA" id="ARBA00022448"/>
    </source>
</evidence>
<organism evidence="9">
    <name type="scientific">Aerophobetes bacterium</name>
    <dbReference type="NCBI Taxonomy" id="2030807"/>
    <lineage>
        <taxon>Bacteria</taxon>
        <taxon>Candidatus Aerophobota</taxon>
    </lineage>
</organism>
<dbReference type="InterPro" id="IPR051393">
    <property type="entry name" value="ABC_transporter_permease"/>
</dbReference>
<keyword evidence="4 7" id="KW-0812">Transmembrane</keyword>
<feature type="transmembrane region" description="Helical" evidence="7">
    <location>
        <begin position="222"/>
        <end position="242"/>
    </location>
</feature>
<dbReference type="Gene3D" id="1.10.3720.10">
    <property type="entry name" value="MetI-like"/>
    <property type="match status" value="1"/>
</dbReference>
<reference evidence="9" key="1">
    <citation type="journal article" date="2020" name="mSystems">
        <title>Genome- and Community-Level Interaction Insights into Carbon Utilization and Element Cycling Functions of Hydrothermarchaeota in Hydrothermal Sediment.</title>
        <authorList>
            <person name="Zhou Z."/>
            <person name="Liu Y."/>
            <person name="Xu W."/>
            <person name="Pan J."/>
            <person name="Luo Z.H."/>
            <person name="Li M."/>
        </authorList>
    </citation>
    <scope>NUCLEOTIDE SEQUENCE [LARGE SCALE GENOMIC DNA]</scope>
    <source>
        <strain evidence="9">HyVt-219</strain>
    </source>
</reference>
<feature type="transmembrane region" description="Helical" evidence="7">
    <location>
        <begin position="170"/>
        <end position="191"/>
    </location>
</feature>
<name>A0A7V0QRN3_UNCAE</name>
<gene>
    <name evidence="9" type="ORF">ENG47_02285</name>
</gene>
<feature type="transmembrane region" description="Helical" evidence="7">
    <location>
        <begin position="12"/>
        <end position="39"/>
    </location>
</feature>
<dbReference type="PROSITE" id="PS50928">
    <property type="entry name" value="ABC_TM1"/>
    <property type="match status" value="1"/>
</dbReference>
<evidence type="ECO:0000256" key="3">
    <source>
        <dbReference type="ARBA" id="ARBA00022475"/>
    </source>
</evidence>
<keyword evidence="6 7" id="KW-0472">Membrane</keyword>
<dbReference type="InterPro" id="IPR000515">
    <property type="entry name" value="MetI-like"/>
</dbReference>
<evidence type="ECO:0000256" key="4">
    <source>
        <dbReference type="ARBA" id="ARBA00022692"/>
    </source>
</evidence>
<evidence type="ECO:0000256" key="7">
    <source>
        <dbReference type="RuleBase" id="RU363032"/>
    </source>
</evidence>
<feature type="transmembrane region" description="Helical" evidence="7">
    <location>
        <begin position="118"/>
        <end position="138"/>
    </location>
</feature>
<dbReference type="GO" id="GO:0005886">
    <property type="term" value="C:plasma membrane"/>
    <property type="evidence" value="ECO:0007669"/>
    <property type="project" value="UniProtKB-SubCell"/>
</dbReference>
<comment type="subcellular location">
    <subcellularLocation>
        <location evidence="1 7">Cell membrane</location>
        <topology evidence="1 7">Multi-pass membrane protein</topology>
    </subcellularLocation>
</comment>
<evidence type="ECO:0000259" key="8">
    <source>
        <dbReference type="PROSITE" id="PS50928"/>
    </source>
</evidence>
<dbReference type="Proteomes" id="UP000885660">
    <property type="component" value="Unassembled WGS sequence"/>
</dbReference>
<feature type="domain" description="ABC transmembrane type-1" evidence="8">
    <location>
        <begin position="81"/>
        <end position="295"/>
    </location>
</feature>
<keyword evidence="3" id="KW-1003">Cell membrane</keyword>
<dbReference type="AlphaFoldDB" id="A0A7V0QRN3"/>
<protein>
    <submittedName>
        <fullName evidence="9">Sugar ABC transporter permease</fullName>
    </submittedName>
</protein>
<evidence type="ECO:0000256" key="6">
    <source>
        <dbReference type="ARBA" id="ARBA00023136"/>
    </source>
</evidence>
<keyword evidence="2 7" id="KW-0813">Transport</keyword>
<evidence type="ECO:0000313" key="9">
    <source>
        <dbReference type="EMBL" id="HDN84572.1"/>
    </source>
</evidence>